<feature type="region of interest" description="Disordered" evidence="1">
    <location>
        <begin position="61"/>
        <end position="94"/>
    </location>
</feature>
<evidence type="ECO:0000256" key="1">
    <source>
        <dbReference type="SAM" id="MobiDB-lite"/>
    </source>
</evidence>
<evidence type="ECO:0000313" key="3">
    <source>
        <dbReference type="Proteomes" id="UP000235786"/>
    </source>
</evidence>
<accession>A0A2J6RI59</accession>
<feature type="region of interest" description="Disordered" evidence="1">
    <location>
        <begin position="113"/>
        <end position="134"/>
    </location>
</feature>
<proteinExistence type="predicted"/>
<feature type="compositionally biased region" description="Acidic residues" evidence="1">
    <location>
        <begin position="304"/>
        <end position="322"/>
    </location>
</feature>
<organism evidence="2 3">
    <name type="scientific">Hyaloscypha variabilis (strain UAMH 11265 / GT02V1 / F)</name>
    <name type="common">Meliniomyces variabilis</name>
    <dbReference type="NCBI Taxonomy" id="1149755"/>
    <lineage>
        <taxon>Eukaryota</taxon>
        <taxon>Fungi</taxon>
        <taxon>Dikarya</taxon>
        <taxon>Ascomycota</taxon>
        <taxon>Pezizomycotina</taxon>
        <taxon>Leotiomycetes</taxon>
        <taxon>Helotiales</taxon>
        <taxon>Hyaloscyphaceae</taxon>
        <taxon>Hyaloscypha</taxon>
        <taxon>Hyaloscypha variabilis</taxon>
    </lineage>
</organism>
<dbReference type="STRING" id="1149755.A0A2J6RI59"/>
<reference evidence="2 3" key="1">
    <citation type="submission" date="2016-04" db="EMBL/GenBank/DDBJ databases">
        <title>A degradative enzymes factory behind the ericoid mycorrhizal symbiosis.</title>
        <authorList>
            <consortium name="DOE Joint Genome Institute"/>
            <person name="Martino E."/>
            <person name="Morin E."/>
            <person name="Grelet G."/>
            <person name="Kuo A."/>
            <person name="Kohler A."/>
            <person name="Daghino S."/>
            <person name="Barry K."/>
            <person name="Choi C."/>
            <person name="Cichocki N."/>
            <person name="Clum A."/>
            <person name="Copeland A."/>
            <person name="Hainaut M."/>
            <person name="Haridas S."/>
            <person name="Labutti K."/>
            <person name="Lindquist E."/>
            <person name="Lipzen A."/>
            <person name="Khouja H.-R."/>
            <person name="Murat C."/>
            <person name="Ohm R."/>
            <person name="Olson A."/>
            <person name="Spatafora J."/>
            <person name="Veneault-Fourrey C."/>
            <person name="Henrissat B."/>
            <person name="Grigoriev I."/>
            <person name="Martin F."/>
            <person name="Perotto S."/>
        </authorList>
    </citation>
    <scope>NUCLEOTIDE SEQUENCE [LARGE SCALE GENOMIC DNA]</scope>
    <source>
        <strain evidence="2 3">F</strain>
    </source>
</reference>
<dbReference type="Proteomes" id="UP000235786">
    <property type="component" value="Unassembled WGS sequence"/>
</dbReference>
<evidence type="ECO:0000313" key="2">
    <source>
        <dbReference type="EMBL" id="PMD38205.1"/>
    </source>
</evidence>
<keyword evidence="3" id="KW-1185">Reference proteome</keyword>
<feature type="compositionally biased region" description="Basic and acidic residues" evidence="1">
    <location>
        <begin position="154"/>
        <end position="169"/>
    </location>
</feature>
<dbReference type="AlphaFoldDB" id="A0A2J6RI59"/>
<sequence length="385" mass="42853">MRMIVAEHSEDVEDLQSRTTASQSSSNVSPVLKHTYRNAALPLNLTTGVTVRRNSEGLLRPFDASGNEVPISSKTTPPRNISVTSPGSASQSLRRKAILDGLEERDIKRACLQIDGSNSSPLDDAGKNSNERPQNINMHHSHLVLDLRSPLHKPGSEVDIDHSDHEGPADHGSANSVTLESEEQEVFDLVNNPFDVIDPESTFFDYDDQVLRCTFCGHELWTSKGFFCSGESMGCCTGRMDDIPYFEVTDPEAGPRPIIAADEFSEEMIEGPARRAAVGNYLDDDSSAYDSQDAADTNFNEDYDEQDSFIDDDSQPDSDLPDDSSSSDGETDMSLPTIMKILSIDMMTWREMSFGVQWTMIADRIWRRGMNTECWWLMSVFLTLL</sequence>
<dbReference type="OrthoDB" id="3565108at2759"/>
<feature type="region of interest" description="Disordered" evidence="1">
    <location>
        <begin position="1"/>
        <end position="29"/>
    </location>
</feature>
<feature type="region of interest" description="Disordered" evidence="1">
    <location>
        <begin position="153"/>
        <end position="175"/>
    </location>
</feature>
<gene>
    <name evidence="2" type="ORF">L207DRAFT_514128</name>
</gene>
<feature type="compositionally biased region" description="Polar residues" evidence="1">
    <location>
        <begin position="17"/>
        <end position="29"/>
    </location>
</feature>
<name>A0A2J6RI59_HYAVF</name>
<feature type="compositionally biased region" description="Polar residues" evidence="1">
    <location>
        <begin position="70"/>
        <end position="92"/>
    </location>
</feature>
<protein>
    <submittedName>
        <fullName evidence="2">Uncharacterized protein</fullName>
    </submittedName>
</protein>
<feature type="region of interest" description="Disordered" evidence="1">
    <location>
        <begin position="304"/>
        <end position="333"/>
    </location>
</feature>
<dbReference type="EMBL" id="KZ613948">
    <property type="protein sequence ID" value="PMD38205.1"/>
    <property type="molecule type" value="Genomic_DNA"/>
</dbReference>